<feature type="transmembrane region" description="Helical" evidence="1">
    <location>
        <begin position="325"/>
        <end position="345"/>
    </location>
</feature>
<gene>
    <name evidence="2" type="ORF">EHQ58_11895</name>
</gene>
<reference evidence="2" key="1">
    <citation type="journal article" date="2019" name="PLoS Negl. Trop. Dis.">
        <title>Revisiting the worldwide diversity of Leptospira species in the environment.</title>
        <authorList>
            <person name="Vincent A.T."/>
            <person name="Schiettekatte O."/>
            <person name="Bourhy P."/>
            <person name="Veyrier F.J."/>
            <person name="Picardeau M."/>
        </authorList>
    </citation>
    <scope>NUCLEOTIDE SEQUENCE [LARGE SCALE GENOMIC DNA]</scope>
    <source>
        <strain evidence="2">201702476</strain>
    </source>
</reference>
<feature type="transmembrane region" description="Helical" evidence="1">
    <location>
        <begin position="121"/>
        <end position="147"/>
    </location>
</feature>
<feature type="transmembrane region" description="Helical" evidence="1">
    <location>
        <begin position="229"/>
        <end position="252"/>
    </location>
</feature>
<keyword evidence="1" id="KW-0812">Transmembrane</keyword>
<name>A0A4R9K1N2_9LEPT</name>
<evidence type="ECO:0000256" key="1">
    <source>
        <dbReference type="SAM" id="Phobius"/>
    </source>
</evidence>
<evidence type="ECO:0008006" key="4">
    <source>
        <dbReference type="Google" id="ProtNLM"/>
    </source>
</evidence>
<dbReference type="Proteomes" id="UP000297693">
    <property type="component" value="Unassembled WGS sequence"/>
</dbReference>
<keyword evidence="1" id="KW-0472">Membrane</keyword>
<feature type="transmembrane region" description="Helical" evidence="1">
    <location>
        <begin position="264"/>
        <end position="282"/>
    </location>
</feature>
<accession>A0A4R9K1N2</accession>
<dbReference type="OrthoDB" id="344788at2"/>
<feature type="transmembrane region" description="Helical" evidence="1">
    <location>
        <begin position="159"/>
        <end position="179"/>
    </location>
</feature>
<organism evidence="2 3">
    <name type="scientific">Leptospira ognonensis</name>
    <dbReference type="NCBI Taxonomy" id="2484945"/>
    <lineage>
        <taxon>Bacteria</taxon>
        <taxon>Pseudomonadati</taxon>
        <taxon>Spirochaetota</taxon>
        <taxon>Spirochaetia</taxon>
        <taxon>Leptospirales</taxon>
        <taxon>Leptospiraceae</taxon>
        <taxon>Leptospira</taxon>
    </lineage>
</organism>
<keyword evidence="3" id="KW-1185">Reference proteome</keyword>
<evidence type="ECO:0000313" key="3">
    <source>
        <dbReference type="Proteomes" id="UP000297693"/>
    </source>
</evidence>
<keyword evidence="1" id="KW-1133">Transmembrane helix</keyword>
<proteinExistence type="predicted"/>
<feature type="transmembrane region" description="Helical" evidence="1">
    <location>
        <begin position="289"/>
        <end position="305"/>
    </location>
</feature>
<dbReference type="EMBL" id="RQGD01000034">
    <property type="protein sequence ID" value="TGL58086.1"/>
    <property type="molecule type" value="Genomic_DNA"/>
</dbReference>
<sequence>MKFLSKNIFHIFAIVSIFLGLSEAWKLRWLCDDAFISFSYARNLSEGFGLVYQVGEYVEGYSNFLWTLLLSGFFVIGVSPLKASLVLGILSYFFLLVYLYFVERKERPFSNLPLYLIHFVLFYHGWIFATSGLETMMFTLFLTIGLIEWQKKDNRAGYLLLLAALVRPEGMLFLTLYTFEKGSDTRKIKSAFPFLFFLFFIAARFVYYDDFLPNTYYAKANRPAYFSQGMMYLFYWFRVYPLYTIVFLYSIFLNLDQIYRKFPAFRSLCILIYIFYVLFIGGDFMAMRFWLPVMPYLSWIVYLKLVEKTDELQISSNLKSKWNIYFQRNLILIHLFFILSLAVRLDPFVGENEKEAFWNQVGEERRFYTDSLIQEIGYDKVALRDFRVAFFGAQAHFIYFMKPKYAWEAESGLTDKVLAKQESQKPRGRVGHEKYAEPSGLLARDIELVLADRFPEMNLPYITFQFRNYTWNIFVLHYRPEKFSKLCQRSGWDCSLLYTDLLKRKLDLEKEQIFWHD</sequence>
<feature type="transmembrane region" description="Helical" evidence="1">
    <location>
        <begin position="85"/>
        <end position="101"/>
    </location>
</feature>
<dbReference type="RefSeq" id="WP_135624103.1">
    <property type="nucleotide sequence ID" value="NZ_RQGD01000034.1"/>
</dbReference>
<dbReference type="AlphaFoldDB" id="A0A4R9K1N2"/>
<protein>
    <recommendedName>
        <fullName evidence="4">DUF2079 domain-containing protein</fullName>
    </recommendedName>
</protein>
<feature type="transmembrane region" description="Helical" evidence="1">
    <location>
        <begin position="191"/>
        <end position="208"/>
    </location>
</feature>
<comment type="caution">
    <text evidence="2">The sequence shown here is derived from an EMBL/GenBank/DDBJ whole genome shotgun (WGS) entry which is preliminary data.</text>
</comment>
<evidence type="ECO:0000313" key="2">
    <source>
        <dbReference type="EMBL" id="TGL58086.1"/>
    </source>
</evidence>